<name>A0A1H2ZP99_9GAMM</name>
<feature type="domain" description="GmrSD restriction endonucleases C-terminal" evidence="2">
    <location>
        <begin position="592"/>
        <end position="733"/>
    </location>
</feature>
<accession>A0A1H2ZP99</accession>
<gene>
    <name evidence="3" type="ORF">SAMN05443545_104217</name>
</gene>
<dbReference type="AlphaFoldDB" id="A0A1H2ZP99"/>
<reference evidence="3 4" key="1">
    <citation type="submission" date="2016-10" db="EMBL/GenBank/DDBJ databases">
        <authorList>
            <person name="de Groot N.N."/>
        </authorList>
    </citation>
    <scope>NUCLEOTIDE SEQUENCE [LARGE SCALE GENOMIC DNA]</scope>
    <source>
        <strain evidence="3 4">DSM 19219</strain>
    </source>
</reference>
<organism evidence="3 4">
    <name type="scientific">Aidingimonas halophila</name>
    <dbReference type="NCBI Taxonomy" id="574349"/>
    <lineage>
        <taxon>Bacteria</taxon>
        <taxon>Pseudomonadati</taxon>
        <taxon>Pseudomonadota</taxon>
        <taxon>Gammaproteobacteria</taxon>
        <taxon>Oceanospirillales</taxon>
        <taxon>Halomonadaceae</taxon>
        <taxon>Aidingimonas</taxon>
    </lineage>
</organism>
<evidence type="ECO:0000259" key="1">
    <source>
        <dbReference type="Pfam" id="PF03235"/>
    </source>
</evidence>
<evidence type="ECO:0008006" key="5">
    <source>
        <dbReference type="Google" id="ProtNLM"/>
    </source>
</evidence>
<dbReference type="PANTHER" id="PTHR35149:SF1">
    <property type="entry name" value="DUF5655 DOMAIN-CONTAINING PROTEIN"/>
    <property type="match status" value="1"/>
</dbReference>
<dbReference type="Proteomes" id="UP000198500">
    <property type="component" value="Unassembled WGS sequence"/>
</dbReference>
<feature type="domain" description="GmrSD restriction endonucleases N-terminal" evidence="1">
    <location>
        <begin position="7"/>
        <end position="318"/>
    </location>
</feature>
<dbReference type="InterPro" id="IPR004919">
    <property type="entry name" value="GmrSD_N"/>
</dbReference>
<keyword evidence="4" id="KW-1185">Reference proteome</keyword>
<dbReference type="InterPro" id="IPR011089">
    <property type="entry name" value="GmrSD_C"/>
</dbReference>
<dbReference type="Pfam" id="PF07510">
    <property type="entry name" value="GmrSD_C"/>
    <property type="match status" value="1"/>
</dbReference>
<proteinExistence type="predicted"/>
<dbReference type="STRING" id="574349.SAMN05443545_104217"/>
<dbReference type="Pfam" id="PF03235">
    <property type="entry name" value="GmrSD_N"/>
    <property type="match status" value="1"/>
</dbReference>
<protein>
    <recommendedName>
        <fullName evidence="5">DUF262 domain-containing protein</fullName>
    </recommendedName>
</protein>
<dbReference type="PANTHER" id="PTHR35149">
    <property type="entry name" value="SLL5132 PROTEIN"/>
    <property type="match status" value="1"/>
</dbReference>
<sequence>MTSHSGNAGFKIPEYQRNYDWSKEKVKRLMEDCLNGFYYLSRSKEDTPFTFLGTIILVTEKSKESSFDGTSLAVVDGQQRLTTLVLICCALIEKIVEVSNDTHELSPKTKSWIDNEVEFHREVLFQCTTGQLQGRGQSFPFPRIVRDGDSRARSHHDSEYRSMISHILWEFAKFYREEIPKFEIPSRSDKAKHERISSNYNYIKEQLSLILYNGDEEAADLESEVFGAGSFKVRAVKEFFEKIGVFSEDSERDRALDEISKSDSVAGLIRLVLFSSYLTQAVVITRVETDDENAAFDIFDALNTTGEPLTALETFKPKVIQYENRASGYNGSVSQQDFERIDGCIDEVFVDPTKKQKETKEVLVSFALFLVGEKLPYDLSLQRNFLRARFDSIPDEESPRLRRRFVDSIADISEFRARYWHSKGIDSLNSFHGERNVDVIKLCCSFIADTGTSLAIPIIARYWTQYNRDGDEDQFVRALKAITAFLLLRRSVTGGTGGIDTELRNIMEKKPNFGGDPLCTGIKHDHKLWGVENLKKELRLSLGKTKLGIVDKESWVNKARYVPLANHSRAICRFLLFSAAHNSRESSSHSGLLTREEVRPSDELDFINYDIWRSEKYATVEHVAPDSDSGSGWDDGIYREPYLRHTIGNLVLLPQKENSSVGNASWPKKKLFYSALVAKTDPELNEALARARKEGFQFKKKTEDLLSNGSRLHMLDAVNKVDEWNEQFIEERNCNTLNRSWEVIGPWLGYDS</sequence>
<evidence type="ECO:0000313" key="3">
    <source>
        <dbReference type="EMBL" id="SDX19372.1"/>
    </source>
</evidence>
<dbReference type="EMBL" id="FNNI01000004">
    <property type="protein sequence ID" value="SDX19372.1"/>
    <property type="molecule type" value="Genomic_DNA"/>
</dbReference>
<evidence type="ECO:0000259" key="2">
    <source>
        <dbReference type="Pfam" id="PF07510"/>
    </source>
</evidence>
<evidence type="ECO:0000313" key="4">
    <source>
        <dbReference type="Proteomes" id="UP000198500"/>
    </source>
</evidence>